<comment type="caution">
    <text evidence="3">The sequence shown here is derived from an EMBL/GenBank/DDBJ whole genome shotgun (WGS) entry which is preliminary data.</text>
</comment>
<evidence type="ECO:0008006" key="5">
    <source>
        <dbReference type="Google" id="ProtNLM"/>
    </source>
</evidence>
<dbReference type="EMBL" id="BIFR01000001">
    <property type="protein sequence ID" value="GCE12722.1"/>
    <property type="molecule type" value="Genomic_DNA"/>
</dbReference>
<gene>
    <name evidence="3" type="ORF">KTT_25810</name>
</gene>
<dbReference type="Proteomes" id="UP000287352">
    <property type="component" value="Unassembled WGS sequence"/>
</dbReference>
<dbReference type="RefSeq" id="WP_126580317.1">
    <property type="nucleotide sequence ID" value="NZ_BIFR01000001.1"/>
</dbReference>
<keyword evidence="1" id="KW-0472">Membrane</keyword>
<evidence type="ECO:0000256" key="2">
    <source>
        <dbReference type="SAM" id="SignalP"/>
    </source>
</evidence>
<keyword evidence="1" id="KW-1133">Transmembrane helix</keyword>
<keyword evidence="2" id="KW-0732">Signal</keyword>
<feature type="signal peptide" evidence="2">
    <location>
        <begin position="1"/>
        <end position="17"/>
    </location>
</feature>
<organism evidence="3 4">
    <name type="scientific">Tengunoibacter tsumagoiensis</name>
    <dbReference type="NCBI Taxonomy" id="2014871"/>
    <lineage>
        <taxon>Bacteria</taxon>
        <taxon>Bacillati</taxon>
        <taxon>Chloroflexota</taxon>
        <taxon>Ktedonobacteria</taxon>
        <taxon>Ktedonobacterales</taxon>
        <taxon>Dictyobacteraceae</taxon>
        <taxon>Tengunoibacter</taxon>
    </lineage>
</organism>
<protein>
    <recommendedName>
        <fullName evidence="5">DUF3592 domain-containing protein</fullName>
    </recommendedName>
</protein>
<dbReference type="OrthoDB" id="9828746at2"/>
<evidence type="ECO:0000313" key="3">
    <source>
        <dbReference type="EMBL" id="GCE12722.1"/>
    </source>
</evidence>
<proteinExistence type="predicted"/>
<feature type="chain" id="PRO_5019385408" description="DUF3592 domain-containing protein" evidence="2">
    <location>
        <begin position="18"/>
        <end position="169"/>
    </location>
</feature>
<accession>A0A402A0Y7</accession>
<dbReference type="AlphaFoldDB" id="A0A402A0Y7"/>
<keyword evidence="1" id="KW-0812">Transmembrane</keyword>
<evidence type="ECO:0000313" key="4">
    <source>
        <dbReference type="Proteomes" id="UP000287352"/>
    </source>
</evidence>
<evidence type="ECO:0000256" key="1">
    <source>
        <dbReference type="SAM" id="Phobius"/>
    </source>
</evidence>
<keyword evidence="4" id="KW-1185">Reference proteome</keyword>
<reference evidence="4" key="1">
    <citation type="submission" date="2018-12" db="EMBL/GenBank/DDBJ databases">
        <title>Tengunoibacter tsumagoiensis gen. nov., sp. nov., Dictyobacter kobayashii sp. nov., D. alpinus sp. nov., and D. joshuensis sp. nov. and description of Dictyobacteraceae fam. nov. within the order Ktedonobacterales isolated from Tengu-no-mugimeshi.</title>
        <authorList>
            <person name="Wang C.M."/>
            <person name="Zheng Y."/>
            <person name="Sakai Y."/>
            <person name="Toyoda A."/>
            <person name="Minakuchi Y."/>
            <person name="Abe K."/>
            <person name="Yokota A."/>
            <person name="Yabe S."/>
        </authorList>
    </citation>
    <scope>NUCLEOTIDE SEQUENCE [LARGE SCALE GENOMIC DNA]</scope>
    <source>
        <strain evidence="4">Uno3</strain>
    </source>
</reference>
<feature type="transmembrane region" description="Helical" evidence="1">
    <location>
        <begin position="138"/>
        <end position="158"/>
    </location>
</feature>
<sequence>MMFVVAGLFLLVSGALALATGGQHLYAANFQQGRCTILATRIQPTTVTITSTDPATDETTSETVPGYEPIFKTTLQTQQDKITTEGPDVFLYTPTDATYAQERIKRYSVGELYTCWYFTFDPRQITFMRPPQPNVGEFFFFVPIVITALCGMVCLLVGQSMKKKLRVLL</sequence>
<name>A0A402A0Y7_9CHLR</name>